<dbReference type="EMBL" id="MRZV01000514">
    <property type="protein sequence ID" value="PIK48587.1"/>
    <property type="molecule type" value="Genomic_DNA"/>
</dbReference>
<accession>A0A2G8KKU2</accession>
<dbReference type="InterPro" id="IPR050111">
    <property type="entry name" value="C-type_lectin/snaclec_domain"/>
</dbReference>
<dbReference type="Proteomes" id="UP000230750">
    <property type="component" value="Unassembled WGS sequence"/>
</dbReference>
<dbReference type="InterPro" id="IPR016186">
    <property type="entry name" value="C-type_lectin-like/link_sf"/>
</dbReference>
<feature type="domain" description="C-type lectin" evidence="1">
    <location>
        <begin position="1"/>
        <end position="116"/>
    </location>
</feature>
<reference evidence="2 3" key="1">
    <citation type="journal article" date="2017" name="PLoS Biol.">
        <title>The sea cucumber genome provides insights into morphological evolution and visceral regeneration.</title>
        <authorList>
            <person name="Zhang X."/>
            <person name="Sun L."/>
            <person name="Yuan J."/>
            <person name="Sun Y."/>
            <person name="Gao Y."/>
            <person name="Zhang L."/>
            <person name="Li S."/>
            <person name="Dai H."/>
            <person name="Hamel J.F."/>
            <person name="Liu C."/>
            <person name="Yu Y."/>
            <person name="Liu S."/>
            <person name="Lin W."/>
            <person name="Guo K."/>
            <person name="Jin S."/>
            <person name="Xu P."/>
            <person name="Storey K.B."/>
            <person name="Huan P."/>
            <person name="Zhang T."/>
            <person name="Zhou Y."/>
            <person name="Zhang J."/>
            <person name="Lin C."/>
            <person name="Li X."/>
            <person name="Xing L."/>
            <person name="Huo D."/>
            <person name="Sun M."/>
            <person name="Wang L."/>
            <person name="Mercier A."/>
            <person name="Li F."/>
            <person name="Yang H."/>
            <person name="Xiang J."/>
        </authorList>
    </citation>
    <scope>NUCLEOTIDE SEQUENCE [LARGE SCALE GENOMIC DNA]</scope>
    <source>
        <strain evidence="2">Shaxun</strain>
        <tissue evidence="2">Muscle</tissue>
    </source>
</reference>
<dbReference type="Pfam" id="PF00059">
    <property type="entry name" value="Lectin_C"/>
    <property type="match status" value="1"/>
</dbReference>
<dbReference type="OrthoDB" id="2142683at2759"/>
<organism evidence="2 3">
    <name type="scientific">Stichopus japonicus</name>
    <name type="common">Sea cucumber</name>
    <dbReference type="NCBI Taxonomy" id="307972"/>
    <lineage>
        <taxon>Eukaryota</taxon>
        <taxon>Metazoa</taxon>
        <taxon>Echinodermata</taxon>
        <taxon>Eleutherozoa</taxon>
        <taxon>Echinozoa</taxon>
        <taxon>Holothuroidea</taxon>
        <taxon>Aspidochirotacea</taxon>
        <taxon>Aspidochirotida</taxon>
        <taxon>Stichopodidae</taxon>
        <taxon>Apostichopus</taxon>
    </lineage>
</organism>
<dbReference type="AlphaFoldDB" id="A0A2G8KKU2"/>
<dbReference type="Gene3D" id="3.10.100.10">
    <property type="entry name" value="Mannose-Binding Protein A, subunit A"/>
    <property type="match status" value="1"/>
</dbReference>
<dbReference type="InterPro" id="IPR016187">
    <property type="entry name" value="CTDL_fold"/>
</dbReference>
<dbReference type="SMART" id="SM00034">
    <property type="entry name" value="CLECT"/>
    <property type="match status" value="1"/>
</dbReference>
<dbReference type="GO" id="GO:0030246">
    <property type="term" value="F:carbohydrate binding"/>
    <property type="evidence" value="ECO:0007669"/>
    <property type="project" value="UniProtKB-KW"/>
</dbReference>
<protein>
    <submittedName>
        <fullName evidence="2">Putative alpha-N-acetylgalactosamine-specific lectin-like</fullName>
    </submittedName>
</protein>
<dbReference type="InterPro" id="IPR001304">
    <property type="entry name" value="C-type_lectin-like"/>
</dbReference>
<comment type="caution">
    <text evidence="2">The sequence shown here is derived from an EMBL/GenBank/DDBJ whole genome shotgun (WGS) entry which is preliminary data.</text>
</comment>
<dbReference type="PROSITE" id="PS50041">
    <property type="entry name" value="C_TYPE_LECTIN_2"/>
    <property type="match status" value="1"/>
</dbReference>
<dbReference type="PANTHER" id="PTHR22803">
    <property type="entry name" value="MANNOSE, PHOSPHOLIPASE, LECTIN RECEPTOR RELATED"/>
    <property type="match status" value="1"/>
</dbReference>
<name>A0A2G8KKU2_STIJA</name>
<dbReference type="PRINTS" id="PR01504">
    <property type="entry name" value="PNCREATITSAP"/>
</dbReference>
<dbReference type="CDD" id="cd00037">
    <property type="entry name" value="CLECT"/>
    <property type="match status" value="1"/>
</dbReference>
<keyword evidence="2" id="KW-0430">Lectin</keyword>
<evidence type="ECO:0000313" key="3">
    <source>
        <dbReference type="Proteomes" id="UP000230750"/>
    </source>
</evidence>
<keyword evidence="3" id="KW-1185">Reference proteome</keyword>
<proteinExistence type="predicted"/>
<sequence>MYWISDYMLTWSEAVDRCHNSSNNGHLVHIDNEEENTEVYAILYEANRGYEYIWIGIHDSEKEGVWTYEDGSNLTYVNWGNGEPTGGWGYEEDCGVIRFGDYNDITCEEKYRFCCEYYVVIE</sequence>
<dbReference type="SUPFAM" id="SSF56436">
    <property type="entry name" value="C-type lectin-like"/>
    <property type="match status" value="1"/>
</dbReference>
<gene>
    <name evidence="2" type="ORF">BSL78_14544</name>
</gene>
<evidence type="ECO:0000259" key="1">
    <source>
        <dbReference type="PROSITE" id="PS50041"/>
    </source>
</evidence>
<evidence type="ECO:0000313" key="2">
    <source>
        <dbReference type="EMBL" id="PIK48587.1"/>
    </source>
</evidence>